<feature type="compositionally biased region" description="Basic and acidic residues" evidence="14">
    <location>
        <begin position="13"/>
        <end position="24"/>
    </location>
</feature>
<evidence type="ECO:0000256" key="3">
    <source>
        <dbReference type="ARBA" id="ARBA00022475"/>
    </source>
</evidence>
<evidence type="ECO:0000256" key="5">
    <source>
        <dbReference type="ARBA" id="ARBA00022692"/>
    </source>
</evidence>
<dbReference type="SUPFAM" id="SSF52540">
    <property type="entry name" value="P-loop containing nucleoside triphosphate hydrolases"/>
    <property type="match status" value="1"/>
</dbReference>
<feature type="transmembrane region" description="Helical" evidence="15">
    <location>
        <begin position="644"/>
        <end position="666"/>
    </location>
</feature>
<evidence type="ECO:0000256" key="9">
    <source>
        <dbReference type="ARBA" id="ARBA00022989"/>
    </source>
</evidence>
<evidence type="ECO:0000313" key="18">
    <source>
        <dbReference type="Proteomes" id="UP000216020"/>
    </source>
</evidence>
<dbReference type="InterPro" id="IPR025857">
    <property type="entry name" value="MacB_PCD"/>
</dbReference>
<keyword evidence="11" id="KW-0046">Antibiotic resistance</keyword>
<keyword evidence="2" id="KW-0813">Transport</keyword>
<sequence length="683" mass="72740">MRIGLSGLPCNSTRDRHPPCSGRRREVPVVGSAAISLIALHDVRKRYGGVDGSPATEVLRGVSLSIAAGEFVALMGASGSGKSTLMNILGCLDRPTSGQYLFAGQDTADLSADELAWLRREAFGFVFQGYHLVRMLDALHNVEVPAVYAGKPVREREERARALLARLGLGERLAHRPNQLSGGQQQRVSIARALMNGGHIILADEPTGALDSQSGAEVMALLRELADAGHTVILITHDREVASQARRIIEIKDGQMVADSGPAPIAAAPSLAPEGFAARMATGVAHTASAWTDIREAMASAWRALGVNRFRTLLTLLGIIIGVASVIVMLAVGNGTQAQVIAKMAVYGTNRMYVIPGSDNPRALGGTLSEADVDVARRVPNVADTMPFLKGQVTLRAGNVDTSVSLWAVTSHAPRILNWHPVRGLFFTDRDERELATVVVLGKKVRERLYGDRNPVGQYLLVNNVPFQVIGEMSEKGAITGDSDDDDVVLMPYSTGSRRVVGTTNLSWISVLVQDIGKSDETAKLITDALTAAHHIQDFKVYNAAAAVKAQEDTQQTLTLMLGLIAAISLVVGGIGIMNIMLMTVRERTREIGIRMATGARQRDIQRQFVSEAVVVSLVGGCAGVVIGLVIGAALIAWDVPVIFSVRGILGAFACALATGLIFGFMPARQASRLDPVVALASE</sequence>
<evidence type="ECO:0000259" key="16">
    <source>
        <dbReference type="PROSITE" id="PS50893"/>
    </source>
</evidence>
<evidence type="ECO:0000313" key="17">
    <source>
        <dbReference type="EMBL" id="OZI30820.1"/>
    </source>
</evidence>
<keyword evidence="10 15" id="KW-0472">Membrane</keyword>
<dbReference type="SMART" id="SM00382">
    <property type="entry name" value="AAA"/>
    <property type="match status" value="1"/>
</dbReference>
<dbReference type="InterPro" id="IPR003593">
    <property type="entry name" value="AAA+_ATPase"/>
</dbReference>
<dbReference type="InterPro" id="IPR017911">
    <property type="entry name" value="MacB-like_ATP-bd"/>
</dbReference>
<dbReference type="GO" id="GO:0016887">
    <property type="term" value="F:ATP hydrolysis activity"/>
    <property type="evidence" value="ECO:0007669"/>
    <property type="project" value="InterPro"/>
</dbReference>
<evidence type="ECO:0000256" key="1">
    <source>
        <dbReference type="ARBA" id="ARBA00004429"/>
    </source>
</evidence>
<dbReference type="PROSITE" id="PS50893">
    <property type="entry name" value="ABC_TRANSPORTER_2"/>
    <property type="match status" value="1"/>
</dbReference>
<comment type="caution">
    <text evidence="17">The sequence shown here is derived from an EMBL/GenBank/DDBJ whole genome shotgun (WGS) entry which is preliminary data.</text>
</comment>
<comment type="subcellular location">
    <subcellularLocation>
        <location evidence="1">Cell inner membrane</location>
        <topology evidence="1">Multi-pass membrane protein</topology>
    </subcellularLocation>
</comment>
<dbReference type="InterPro" id="IPR003838">
    <property type="entry name" value="ABC3_permease_C"/>
</dbReference>
<proteinExistence type="inferred from homology"/>
<dbReference type="AlphaFoldDB" id="A0A261S1Y6"/>
<dbReference type="PANTHER" id="PTHR30572:SF14">
    <property type="entry name" value="MACROLIDE EXPORT ATP-BINDING_PERMEASE PROTEIN MACB"/>
    <property type="match status" value="1"/>
</dbReference>
<dbReference type="InterPro" id="IPR017871">
    <property type="entry name" value="ABC_transporter-like_CS"/>
</dbReference>
<name>A0A261S1Y6_9BORD</name>
<feature type="transmembrane region" description="Helical" evidence="15">
    <location>
        <begin position="313"/>
        <end position="333"/>
    </location>
</feature>
<keyword evidence="4" id="KW-0997">Cell inner membrane</keyword>
<dbReference type="GO" id="GO:0005524">
    <property type="term" value="F:ATP binding"/>
    <property type="evidence" value="ECO:0007669"/>
    <property type="project" value="UniProtKB-KW"/>
</dbReference>
<evidence type="ECO:0000256" key="10">
    <source>
        <dbReference type="ARBA" id="ARBA00023136"/>
    </source>
</evidence>
<evidence type="ECO:0000256" key="6">
    <source>
        <dbReference type="ARBA" id="ARBA00022741"/>
    </source>
</evidence>
<dbReference type="Proteomes" id="UP000216020">
    <property type="component" value="Unassembled WGS sequence"/>
</dbReference>
<evidence type="ECO:0000256" key="8">
    <source>
        <dbReference type="ARBA" id="ARBA00022967"/>
    </source>
</evidence>
<keyword evidence="9 15" id="KW-1133">Transmembrane helix</keyword>
<organism evidence="17 18">
    <name type="scientific">Bordetella genomosp. 10</name>
    <dbReference type="NCBI Taxonomy" id="1416804"/>
    <lineage>
        <taxon>Bacteria</taxon>
        <taxon>Pseudomonadati</taxon>
        <taxon>Pseudomonadota</taxon>
        <taxon>Betaproteobacteria</taxon>
        <taxon>Burkholderiales</taxon>
        <taxon>Alcaligenaceae</taxon>
        <taxon>Bordetella</taxon>
    </lineage>
</organism>
<dbReference type="Pfam" id="PF02687">
    <property type="entry name" value="FtsX"/>
    <property type="match status" value="1"/>
</dbReference>
<evidence type="ECO:0000256" key="14">
    <source>
        <dbReference type="SAM" id="MobiDB-lite"/>
    </source>
</evidence>
<dbReference type="EMBL" id="NEVM01000005">
    <property type="protein sequence ID" value="OZI30820.1"/>
    <property type="molecule type" value="Genomic_DNA"/>
</dbReference>
<dbReference type="CDD" id="cd03255">
    <property type="entry name" value="ABC_MJ0796_LolCDE_FtsE"/>
    <property type="match status" value="1"/>
</dbReference>
<keyword evidence="7 17" id="KW-0067">ATP-binding</keyword>
<keyword evidence="8" id="KW-1278">Translocase</keyword>
<evidence type="ECO:0000256" key="11">
    <source>
        <dbReference type="ARBA" id="ARBA00023251"/>
    </source>
</evidence>
<dbReference type="Pfam" id="PF00005">
    <property type="entry name" value="ABC_tran"/>
    <property type="match status" value="1"/>
</dbReference>
<dbReference type="GO" id="GO:0046677">
    <property type="term" value="P:response to antibiotic"/>
    <property type="evidence" value="ECO:0007669"/>
    <property type="project" value="UniProtKB-KW"/>
</dbReference>
<feature type="domain" description="ABC transporter" evidence="16">
    <location>
        <begin position="38"/>
        <end position="278"/>
    </location>
</feature>
<feature type="region of interest" description="Disordered" evidence="14">
    <location>
        <begin position="1"/>
        <end position="24"/>
    </location>
</feature>
<dbReference type="FunFam" id="3.40.50.300:FF:000032">
    <property type="entry name" value="Export ABC transporter ATP-binding protein"/>
    <property type="match status" value="1"/>
</dbReference>
<dbReference type="InterPro" id="IPR027417">
    <property type="entry name" value="P-loop_NTPase"/>
</dbReference>
<dbReference type="GO" id="GO:0022857">
    <property type="term" value="F:transmembrane transporter activity"/>
    <property type="evidence" value="ECO:0007669"/>
    <property type="project" value="TreeGrafter"/>
</dbReference>
<protein>
    <recommendedName>
        <fullName evidence="13">Pyoverdine export ATP-binding/permease protein PvdT</fullName>
    </recommendedName>
</protein>
<keyword evidence="6" id="KW-0547">Nucleotide-binding</keyword>
<dbReference type="InterPro" id="IPR003439">
    <property type="entry name" value="ABC_transporter-like_ATP-bd"/>
</dbReference>
<dbReference type="Gene3D" id="3.40.50.300">
    <property type="entry name" value="P-loop containing nucleotide triphosphate hydrolases"/>
    <property type="match status" value="1"/>
</dbReference>
<evidence type="ECO:0000256" key="12">
    <source>
        <dbReference type="ARBA" id="ARBA00038388"/>
    </source>
</evidence>
<evidence type="ECO:0000256" key="2">
    <source>
        <dbReference type="ARBA" id="ARBA00022448"/>
    </source>
</evidence>
<dbReference type="GO" id="GO:0098796">
    <property type="term" value="C:membrane protein complex"/>
    <property type="evidence" value="ECO:0007669"/>
    <property type="project" value="UniProtKB-ARBA"/>
</dbReference>
<dbReference type="GO" id="GO:0005886">
    <property type="term" value="C:plasma membrane"/>
    <property type="evidence" value="ECO:0007669"/>
    <property type="project" value="UniProtKB-SubCell"/>
</dbReference>
<dbReference type="OrthoDB" id="4814201at2"/>
<comment type="similarity">
    <text evidence="12">Belongs to the ABC transporter superfamily. Macrolide exporter (TC 3.A.1.122) family.</text>
</comment>
<evidence type="ECO:0000256" key="13">
    <source>
        <dbReference type="ARBA" id="ARBA00041199"/>
    </source>
</evidence>
<dbReference type="Pfam" id="PF12704">
    <property type="entry name" value="MacB_PCD"/>
    <property type="match status" value="1"/>
</dbReference>
<evidence type="ECO:0000256" key="4">
    <source>
        <dbReference type="ARBA" id="ARBA00022519"/>
    </source>
</evidence>
<feature type="transmembrane region" description="Helical" evidence="15">
    <location>
        <begin position="558"/>
        <end position="582"/>
    </location>
</feature>
<evidence type="ECO:0000256" key="7">
    <source>
        <dbReference type="ARBA" id="ARBA00022840"/>
    </source>
</evidence>
<accession>A0A261S1Y6</accession>
<keyword evidence="3" id="KW-1003">Cell membrane</keyword>
<reference evidence="18" key="1">
    <citation type="submission" date="2017-05" db="EMBL/GenBank/DDBJ databases">
        <title>Complete and WGS of Bordetella genogroups.</title>
        <authorList>
            <person name="Spilker T."/>
            <person name="Lipuma J."/>
        </authorList>
    </citation>
    <scope>NUCLEOTIDE SEQUENCE [LARGE SCALE GENOMIC DNA]</scope>
    <source>
        <strain evidence="18">AU16122</strain>
    </source>
</reference>
<dbReference type="PANTHER" id="PTHR30572">
    <property type="entry name" value="MEMBRANE COMPONENT OF TRANSPORTER-RELATED"/>
    <property type="match status" value="1"/>
</dbReference>
<keyword evidence="18" id="KW-1185">Reference proteome</keyword>
<evidence type="ECO:0000256" key="15">
    <source>
        <dbReference type="SAM" id="Phobius"/>
    </source>
</evidence>
<keyword evidence="5 15" id="KW-0812">Transmembrane</keyword>
<gene>
    <name evidence="17" type="ORF">CAL29_22845</name>
</gene>
<dbReference type="PROSITE" id="PS00211">
    <property type="entry name" value="ABC_TRANSPORTER_1"/>
    <property type="match status" value="1"/>
</dbReference>
<dbReference type="InterPro" id="IPR050250">
    <property type="entry name" value="Macrolide_Exporter_MacB"/>
</dbReference>
<feature type="transmembrane region" description="Helical" evidence="15">
    <location>
        <begin position="613"/>
        <end position="638"/>
    </location>
</feature>